<keyword evidence="7" id="KW-1185">Reference proteome</keyword>
<dbReference type="InterPro" id="IPR003333">
    <property type="entry name" value="CMAS"/>
</dbReference>
<comment type="similarity">
    <text evidence="1">Belongs to the CFA/CMAS family.</text>
</comment>
<evidence type="ECO:0000313" key="7">
    <source>
        <dbReference type="Proteomes" id="UP001497493"/>
    </source>
</evidence>
<evidence type="ECO:0000256" key="4">
    <source>
        <dbReference type="ARBA" id="ARBA00022691"/>
    </source>
</evidence>
<name>A0ABM9NHJ3_9GAMM</name>
<dbReference type="InterPro" id="IPR050723">
    <property type="entry name" value="CFA/CMAS"/>
</dbReference>
<dbReference type="Gene3D" id="3.40.50.150">
    <property type="entry name" value="Vaccinia Virus protein VP39"/>
    <property type="match status" value="1"/>
</dbReference>
<dbReference type="PANTHER" id="PTHR43667:SF1">
    <property type="entry name" value="CYCLOPROPANE-FATTY-ACYL-PHOSPHOLIPID SYNTHASE"/>
    <property type="match status" value="1"/>
</dbReference>
<dbReference type="EMBL" id="OZ026884">
    <property type="protein sequence ID" value="CAL1240091.1"/>
    <property type="molecule type" value="Genomic_DNA"/>
</dbReference>
<keyword evidence="4" id="KW-0949">S-adenosyl-L-methionine</keyword>
<dbReference type="InterPro" id="IPR029063">
    <property type="entry name" value="SAM-dependent_MTases_sf"/>
</dbReference>
<keyword evidence="2" id="KW-0489">Methyltransferase</keyword>
<evidence type="ECO:0000256" key="3">
    <source>
        <dbReference type="ARBA" id="ARBA00022679"/>
    </source>
</evidence>
<keyword evidence="5" id="KW-0443">Lipid metabolism</keyword>
<dbReference type="Pfam" id="PF02353">
    <property type="entry name" value="CMAS"/>
    <property type="match status" value="1"/>
</dbReference>
<accession>A0ABM9NHJ3</accession>
<dbReference type="CDD" id="cd02440">
    <property type="entry name" value="AdoMet_MTases"/>
    <property type="match status" value="1"/>
</dbReference>
<protein>
    <submittedName>
        <fullName evidence="6">Cyclopropane-fatty-acyl-phospholipid synthase</fullName>
    </submittedName>
</protein>
<evidence type="ECO:0000256" key="1">
    <source>
        <dbReference type="ARBA" id="ARBA00010815"/>
    </source>
</evidence>
<dbReference type="PANTHER" id="PTHR43667">
    <property type="entry name" value="CYCLOPROPANE-FATTY-ACYL-PHOSPHOLIPID SYNTHASE"/>
    <property type="match status" value="1"/>
</dbReference>
<evidence type="ECO:0000256" key="5">
    <source>
        <dbReference type="ARBA" id="ARBA00023098"/>
    </source>
</evidence>
<dbReference type="RefSeq" id="WP_348759601.1">
    <property type="nucleotide sequence ID" value="NZ_OZ026884.1"/>
</dbReference>
<dbReference type="SUPFAM" id="SSF53335">
    <property type="entry name" value="S-adenosyl-L-methionine-dependent methyltransferases"/>
    <property type="match status" value="1"/>
</dbReference>
<keyword evidence="3" id="KW-0808">Transferase</keyword>
<proteinExistence type="inferred from homology"/>
<sequence>MLLKALEKNIRAGCLNLRMPDGTWHRFGSEPPEAYWYVNDPTMLTRLLRDPEYALGDTYLARGWDTEYGEGLRTLLQVLVRNFGQVQARGWSRLRELLYRWLMPRNGIARSQRQIEQHYDLDEWLFRRFLDREMFYSCAYFTRPDLSLEEAQQAKCELIRRKLLLQPGQKVLDIGSGWGGLAFYLATRAEVQVTGLTLSGEQWRVARQEAEKRGLAGRVQFLLEDYRQHRGRYDRIVSVGMFEHVGLRNYGAFFRQVEQLLAPDGVALLHTIGCSQTDGAINPWMRRHVFPGAHLPSLSQLAPAVERARLQVADLEVWRLHYAYTLREWFRRFQQVREEVVKRMGERFARLWEFYLAGCEAKFLYGDLVVFQVQMAKQHGPVPITRDYLGSASTLVP</sequence>
<dbReference type="PIRSF" id="PIRSF003085">
    <property type="entry name" value="CMAS"/>
    <property type="match status" value="1"/>
</dbReference>
<dbReference type="Proteomes" id="UP001497493">
    <property type="component" value="Chromosome"/>
</dbReference>
<gene>
    <name evidence="6" type="ORF">MECH1_V1_1315</name>
</gene>
<evidence type="ECO:0000313" key="6">
    <source>
        <dbReference type="EMBL" id="CAL1240091.1"/>
    </source>
</evidence>
<evidence type="ECO:0000256" key="2">
    <source>
        <dbReference type="ARBA" id="ARBA00022603"/>
    </source>
</evidence>
<organism evidence="6 7">
    <name type="scientific">Candidatus Methylocalor cossyra</name>
    <dbReference type="NCBI Taxonomy" id="3108543"/>
    <lineage>
        <taxon>Bacteria</taxon>
        <taxon>Pseudomonadati</taxon>
        <taxon>Pseudomonadota</taxon>
        <taxon>Gammaproteobacteria</taxon>
        <taxon>Methylococcales</taxon>
        <taxon>Methylococcaceae</taxon>
        <taxon>Candidatus Methylocalor</taxon>
    </lineage>
</organism>
<reference evidence="6 7" key="1">
    <citation type="submission" date="2024-04" db="EMBL/GenBank/DDBJ databases">
        <authorList>
            <person name="Cremers G."/>
        </authorList>
    </citation>
    <scope>NUCLEOTIDE SEQUENCE [LARGE SCALE GENOMIC DNA]</scope>
    <source>
        <strain evidence="6">MeCH1-AG</strain>
    </source>
</reference>